<proteinExistence type="predicted"/>
<reference evidence="1" key="2">
    <citation type="journal article" date="2024" name="Environ. Microbiol.">
        <title>Genome analysis and description of Tunturibacter gen. nov. expands the diversity of Terriglobia in tundra soils.</title>
        <authorList>
            <person name="Messyasz A."/>
            <person name="Mannisto M.K."/>
            <person name="Kerkhof L.J."/>
            <person name="Haggblom M.M."/>
        </authorList>
    </citation>
    <scope>NUCLEOTIDE SEQUENCE</scope>
    <source>
        <strain evidence="1">X5P6</strain>
    </source>
</reference>
<dbReference type="KEGG" id="tpsc:RBB77_10430"/>
<accession>A0AAU7ZWF2</accession>
<organism evidence="1">
    <name type="scientific">Tunturiibacter psychrotolerans</name>
    <dbReference type="NCBI Taxonomy" id="3069686"/>
    <lineage>
        <taxon>Bacteria</taxon>
        <taxon>Pseudomonadati</taxon>
        <taxon>Acidobacteriota</taxon>
        <taxon>Terriglobia</taxon>
        <taxon>Terriglobales</taxon>
        <taxon>Acidobacteriaceae</taxon>
        <taxon>Tunturiibacter</taxon>
    </lineage>
</organism>
<dbReference type="EMBL" id="CP132942">
    <property type="protein sequence ID" value="XCB35287.1"/>
    <property type="molecule type" value="Genomic_DNA"/>
</dbReference>
<evidence type="ECO:0000313" key="1">
    <source>
        <dbReference type="EMBL" id="XCB35287.1"/>
    </source>
</evidence>
<dbReference type="AlphaFoldDB" id="A0AAU7ZWF2"/>
<name>A0AAU7ZWF2_9BACT</name>
<reference evidence="1" key="1">
    <citation type="submission" date="2023-08" db="EMBL/GenBank/DDBJ databases">
        <authorList>
            <person name="Messyasz A."/>
            <person name="Mannisto M.K."/>
            <person name="Kerkhof L.J."/>
            <person name="Haggblom M."/>
        </authorList>
    </citation>
    <scope>NUCLEOTIDE SEQUENCE</scope>
    <source>
        <strain evidence="1">X5P6</strain>
    </source>
</reference>
<protein>
    <submittedName>
        <fullName evidence="1">Uncharacterized protein</fullName>
    </submittedName>
</protein>
<gene>
    <name evidence="1" type="ORF">RBB77_10430</name>
</gene>
<dbReference type="RefSeq" id="WP_353067188.1">
    <property type="nucleotide sequence ID" value="NZ_CP132942.1"/>
</dbReference>
<sequence length="66" mass="7366">MNNPPDIDTLNLDEVVSFPVDGSPSSLPDLPKRLRLRGLIMTDDSITEVDLTRKRTANSLQDSRQT</sequence>